<gene>
    <name evidence="1" type="ORF">MLD38_011243</name>
</gene>
<evidence type="ECO:0000313" key="1">
    <source>
        <dbReference type="EMBL" id="KAI4373080.1"/>
    </source>
</evidence>
<organism evidence="1 2">
    <name type="scientific">Melastoma candidum</name>
    <dbReference type="NCBI Taxonomy" id="119954"/>
    <lineage>
        <taxon>Eukaryota</taxon>
        <taxon>Viridiplantae</taxon>
        <taxon>Streptophyta</taxon>
        <taxon>Embryophyta</taxon>
        <taxon>Tracheophyta</taxon>
        <taxon>Spermatophyta</taxon>
        <taxon>Magnoliopsida</taxon>
        <taxon>eudicotyledons</taxon>
        <taxon>Gunneridae</taxon>
        <taxon>Pentapetalae</taxon>
        <taxon>rosids</taxon>
        <taxon>malvids</taxon>
        <taxon>Myrtales</taxon>
        <taxon>Melastomataceae</taxon>
        <taxon>Melastomatoideae</taxon>
        <taxon>Melastomateae</taxon>
        <taxon>Melastoma</taxon>
    </lineage>
</organism>
<accession>A0ACB9R2G2</accession>
<evidence type="ECO:0000313" key="2">
    <source>
        <dbReference type="Proteomes" id="UP001057402"/>
    </source>
</evidence>
<sequence>MAHRLSAKLSPRYFGPFPIIARIGVVAYKLQLPPEAKWASARIHTSGILPYCSNCGREHCPTTLKSLNLFMKEAGIRIDVVREDCPLWKYMRTEREGSSTGMMCHVLQFAKIQNMEKMQNMEEGRRRKEAEKT</sequence>
<protein>
    <submittedName>
        <fullName evidence="1">Uncharacterized protein</fullName>
    </submittedName>
</protein>
<dbReference type="Proteomes" id="UP001057402">
    <property type="component" value="Chromosome 4"/>
</dbReference>
<reference evidence="2" key="1">
    <citation type="journal article" date="2023" name="Front. Plant Sci.">
        <title>Chromosomal-level genome assembly of Melastoma candidum provides insights into trichome evolution.</title>
        <authorList>
            <person name="Zhong Y."/>
            <person name="Wu W."/>
            <person name="Sun C."/>
            <person name="Zou P."/>
            <person name="Liu Y."/>
            <person name="Dai S."/>
            <person name="Zhou R."/>
        </authorList>
    </citation>
    <scope>NUCLEOTIDE SEQUENCE [LARGE SCALE GENOMIC DNA]</scope>
</reference>
<proteinExistence type="predicted"/>
<comment type="caution">
    <text evidence="1">The sequence shown here is derived from an EMBL/GenBank/DDBJ whole genome shotgun (WGS) entry which is preliminary data.</text>
</comment>
<dbReference type="EMBL" id="CM042883">
    <property type="protein sequence ID" value="KAI4373080.1"/>
    <property type="molecule type" value="Genomic_DNA"/>
</dbReference>
<keyword evidence="2" id="KW-1185">Reference proteome</keyword>
<name>A0ACB9R2G2_9MYRT</name>